<evidence type="ECO:0000313" key="3">
    <source>
        <dbReference type="Proteomes" id="UP000663845"/>
    </source>
</evidence>
<sequence>MKLIYRWFVLIILSINFVSIRGKTFFVSDYNAYPNDDLDDTHGIQLAINEAIKYGLVSDIIFGYGVYTISSTIAISNAINLTITGQGIDETFLVGSYQITIFTAYNCQGLKLTSFSIDYNPLPFTAGYIVDVNDKYLDLQVVPPHQTDIDRKIGTILRYDPIQKRPAFGSNTYEIYQTPPADGNTTIVSPGVLRLPLTSPTGFRKGDPIVARYTFGYHAIYGQDLVDITIESITIYTSWLMGVATIRSRRLKIHNYHVLPHPGRWMSTAADCMHFLDTRESISISDSECQAMGDDGLNVHAMFFQVTQVIDSTTVVIEESNWDEPLNFGIGTNLEFSANQQPFSVHGSGTVALIVFNSTYSRKITFTNSVNTSVGDWACVSDTPVLTIRNFTVANNRARGVLLETRNIDIRQSVFYRTSGPAVLIQPSMYWREGPEARNVSLIENLYIENNEGIAQEKGIITILPDPIHLVPVINDIRIESSTFVLGNSSQGLLQSNNMNNLFLSGNYIATNNSIPIISICNSRNISAQNNCVVNNQTKITEYYTFDQSSPCSMNLSSLINLPPSAFNSSFPPPVIPKEVFNQHHYFIGKKSLKTWFSLFKMINDP</sequence>
<dbReference type="Gene3D" id="2.160.20.10">
    <property type="entry name" value="Single-stranded right-handed beta-helix, Pectin lyase-like"/>
    <property type="match status" value="2"/>
</dbReference>
<reference evidence="2" key="1">
    <citation type="submission" date="2021-02" db="EMBL/GenBank/DDBJ databases">
        <authorList>
            <person name="Nowell W R."/>
        </authorList>
    </citation>
    <scope>NUCLEOTIDE SEQUENCE</scope>
</reference>
<organism evidence="2 3">
    <name type="scientific">Adineta steineri</name>
    <dbReference type="NCBI Taxonomy" id="433720"/>
    <lineage>
        <taxon>Eukaryota</taxon>
        <taxon>Metazoa</taxon>
        <taxon>Spiralia</taxon>
        <taxon>Gnathifera</taxon>
        <taxon>Rotifera</taxon>
        <taxon>Eurotatoria</taxon>
        <taxon>Bdelloidea</taxon>
        <taxon>Adinetida</taxon>
        <taxon>Adinetidae</taxon>
        <taxon>Adineta</taxon>
    </lineage>
</organism>
<protein>
    <recommendedName>
        <fullName evidence="4">Pectate lyase superfamily protein domain-containing protein</fullName>
    </recommendedName>
</protein>
<evidence type="ECO:0008006" key="4">
    <source>
        <dbReference type="Google" id="ProtNLM"/>
    </source>
</evidence>
<dbReference type="InterPro" id="IPR012334">
    <property type="entry name" value="Pectin_lyas_fold"/>
</dbReference>
<dbReference type="Proteomes" id="UP000663845">
    <property type="component" value="Unassembled WGS sequence"/>
</dbReference>
<name>A0A813VRI2_9BILA</name>
<accession>A0A813VRI2</accession>
<proteinExistence type="predicted"/>
<dbReference type="InterPro" id="IPR011050">
    <property type="entry name" value="Pectin_lyase_fold/virulence"/>
</dbReference>
<dbReference type="SUPFAM" id="SSF51126">
    <property type="entry name" value="Pectin lyase-like"/>
    <property type="match status" value="1"/>
</dbReference>
<feature type="signal peptide" evidence="1">
    <location>
        <begin position="1"/>
        <end position="22"/>
    </location>
</feature>
<evidence type="ECO:0000313" key="2">
    <source>
        <dbReference type="EMBL" id="CAF0849732.1"/>
    </source>
</evidence>
<dbReference type="EMBL" id="CAJNOG010000052">
    <property type="protein sequence ID" value="CAF0849732.1"/>
    <property type="molecule type" value="Genomic_DNA"/>
</dbReference>
<evidence type="ECO:0000256" key="1">
    <source>
        <dbReference type="SAM" id="SignalP"/>
    </source>
</evidence>
<comment type="caution">
    <text evidence="2">The sequence shown here is derived from an EMBL/GenBank/DDBJ whole genome shotgun (WGS) entry which is preliminary data.</text>
</comment>
<keyword evidence="1" id="KW-0732">Signal</keyword>
<dbReference type="AlphaFoldDB" id="A0A813VRI2"/>
<gene>
    <name evidence="2" type="ORF">JYZ213_LOCUS7829</name>
</gene>
<feature type="chain" id="PRO_5032815831" description="Pectate lyase superfamily protein domain-containing protein" evidence="1">
    <location>
        <begin position="23"/>
        <end position="606"/>
    </location>
</feature>